<keyword evidence="4" id="KW-1185">Reference proteome</keyword>
<dbReference type="Gene3D" id="2.40.128.130">
    <property type="entry name" value="Autotransporter beta-domain"/>
    <property type="match status" value="1"/>
</dbReference>
<dbReference type="Pfam" id="PF18883">
    <property type="entry name" value="AC_1"/>
    <property type="match status" value="1"/>
</dbReference>
<dbReference type="InterPro" id="IPR011050">
    <property type="entry name" value="Pectin_lyase_fold/virulence"/>
</dbReference>
<evidence type="ECO:0000313" key="3">
    <source>
        <dbReference type="EMBL" id="MEN3931597.1"/>
    </source>
</evidence>
<dbReference type="InterPro" id="IPR030895">
    <property type="entry name" value="T5SS_PEPC_rpt"/>
</dbReference>
<feature type="domain" description="Autotransporter" evidence="2">
    <location>
        <begin position="760"/>
        <end position="1044"/>
    </location>
</feature>
<dbReference type="SUPFAM" id="SSF103515">
    <property type="entry name" value="Autotransporter"/>
    <property type="match status" value="1"/>
</dbReference>
<dbReference type="SMART" id="SM00869">
    <property type="entry name" value="Autotransporter"/>
    <property type="match status" value="1"/>
</dbReference>
<dbReference type="PANTHER" id="PTHR35037:SF3">
    <property type="entry name" value="C-TERMINAL REGION OF AIDA-LIKE PROTEIN"/>
    <property type="match status" value="1"/>
</dbReference>
<sequence>MLISKRCYLYASIAAIAIMAGSSSLHAQVYVDTDETVPGTHSSPWNIGNTLSIGYTSTGSMMVLGSGKVSNTDGYIGHNAGSAGAVTVTGTGSQWTNYGRLFIGYSGTASLTISDSAMVSAGTLVEIATDATSSGTVKVIGSGSQLVSGGVILVGRFGKGTLTISDGALASGTQATIAAETGSSGSAIEVTGSGSQLILSKELFVGVNGNAHLTISVGGLVSNTIGYIGGNPGSNSIAEVTGTGSQWLNSNEIYVGRMGNGSLTISNGGVVSNVFGFISYETGSSGNVIVTGAGAQWINSNALYVGRSGIGNLTIANGGLVSNLYGYIGTFAGSSGTVIVTGAGSQWINSDNLAVGQFSNGYVNISDGGLVSNAIGYIGSFVSSNSSVEVTGAGSQWINSGTLYVGLSGTGSLTISDGSTVKTTEAHLAEYAGSSGVINIGAEAGIPALAPGSLDTPSLVFGDGDGTLVFNHTDTSGSYHFAAAISGTGQVDHYSGTTIMDGATTYAGPTTLYGGIMVAGNTNVFSPNSDYNVYSGAALDFAGHNQTILSLTNTGIIRMNGSPGTVLTVTDTYTSNGGSILMNTVLGADNSVTDRLVAGSVVMGSGATSLFISNVGGLGALTTGNGIMLVKVQDASNSAADAFQLGNRAAAGAYEYTLHHNGIETDNSDGNWYLRSTMSNSSGGHDGTVEVPNYRPEVPLAASVPPVAIEYGYAMLGTMHERIGDGFAVRPEPVFEERIVRGKNGKRQVIRTEIRQSANNQKWFGGAWGRLIGDRGFRDAGSFERHGPSYNYTFSGLQAGLDIYGRETEAGTDKVGIYFGYGNIDTHVKGAYGGKAGNVDMDAYTIGAYWTHRATQGWYTDAVIQGTWYSADATSVYGQKLTPDGFGFIASLEGGYSFNLGNGLTIEPQAQLAYQTMSFDNISDAYGRFYLDNSDSLRGRLGVRIAKDWDTSGTTSLQSLTTWVRANVWHEFMGNSKTTTTDAYGLNGVTIPSNLGGTWAEIGAGITAQFTDNVSLFATGAYSHSLDNKGREAWNGRLGINVKW</sequence>
<dbReference type="InterPro" id="IPR006315">
    <property type="entry name" value="OM_autotransptr_brl_dom"/>
</dbReference>
<dbReference type="RefSeq" id="WP_346337639.1">
    <property type="nucleotide sequence ID" value="NZ_JBBYXI010000004.1"/>
</dbReference>
<dbReference type="InterPro" id="IPR005546">
    <property type="entry name" value="Autotransporte_beta"/>
</dbReference>
<dbReference type="Proteomes" id="UP001418637">
    <property type="component" value="Unassembled WGS sequence"/>
</dbReference>
<accession>A0ABV0BP67</accession>
<dbReference type="Gene3D" id="2.160.20.20">
    <property type="match status" value="1"/>
</dbReference>
<dbReference type="CDD" id="cd01344">
    <property type="entry name" value="PL2_Passenger_AT"/>
    <property type="match status" value="1"/>
</dbReference>
<dbReference type="InterPro" id="IPR043990">
    <property type="entry name" value="AC_1"/>
</dbReference>
<proteinExistence type="predicted"/>
<evidence type="ECO:0000259" key="2">
    <source>
        <dbReference type="PROSITE" id="PS51208"/>
    </source>
</evidence>
<evidence type="ECO:0000313" key="4">
    <source>
        <dbReference type="Proteomes" id="UP001418637"/>
    </source>
</evidence>
<dbReference type="Pfam" id="PF03797">
    <property type="entry name" value="Autotransporter"/>
    <property type="match status" value="1"/>
</dbReference>
<dbReference type="InterPro" id="IPR051551">
    <property type="entry name" value="Autotransporter_adhesion"/>
</dbReference>
<dbReference type="SUPFAM" id="SSF51126">
    <property type="entry name" value="Pectin lyase-like"/>
    <property type="match status" value="1"/>
</dbReference>
<dbReference type="EMBL" id="JBBYXI010000004">
    <property type="protein sequence ID" value="MEN3931597.1"/>
    <property type="molecule type" value="Genomic_DNA"/>
</dbReference>
<dbReference type="InterPro" id="IPR036709">
    <property type="entry name" value="Autotransporte_beta_dom_sf"/>
</dbReference>
<protein>
    <submittedName>
        <fullName evidence="3">Autotransporter outer membrane beta-barrel domain-containing protein</fullName>
    </submittedName>
</protein>
<name>A0ABV0BP67_9HYPH</name>
<keyword evidence="1" id="KW-0732">Signal</keyword>
<reference evidence="3 4" key="1">
    <citation type="submission" date="2024-04" db="EMBL/GenBank/DDBJ databases">
        <title>A novel species isolated from cricket.</title>
        <authorList>
            <person name="Wang H.-C."/>
        </authorList>
    </citation>
    <scope>NUCLEOTIDE SEQUENCE [LARGE SCALE GENOMIC DNA]</scope>
    <source>
        <strain evidence="3 4">WL0021</strain>
    </source>
</reference>
<comment type="caution">
    <text evidence="3">The sequence shown here is derived from an EMBL/GenBank/DDBJ whole genome shotgun (WGS) entry which is preliminary data.</text>
</comment>
<dbReference type="PANTHER" id="PTHR35037">
    <property type="entry name" value="C-TERMINAL REGION OF AIDA-LIKE PROTEIN"/>
    <property type="match status" value="1"/>
</dbReference>
<feature type="signal peptide" evidence="1">
    <location>
        <begin position="1"/>
        <end position="27"/>
    </location>
</feature>
<evidence type="ECO:0000256" key="1">
    <source>
        <dbReference type="SAM" id="SignalP"/>
    </source>
</evidence>
<organism evidence="3 4">
    <name type="scientific">Hohaiivirga grylli</name>
    <dbReference type="NCBI Taxonomy" id="3133970"/>
    <lineage>
        <taxon>Bacteria</taxon>
        <taxon>Pseudomonadati</taxon>
        <taxon>Pseudomonadota</taxon>
        <taxon>Alphaproteobacteria</taxon>
        <taxon>Hyphomicrobiales</taxon>
        <taxon>Methylobacteriaceae</taxon>
        <taxon>Hohaiivirga</taxon>
    </lineage>
</organism>
<dbReference type="NCBIfam" id="TIGR04393">
    <property type="entry name" value="rpt_T5SS_PEPC"/>
    <property type="match status" value="7"/>
</dbReference>
<feature type="chain" id="PRO_5045255937" evidence="1">
    <location>
        <begin position="28"/>
        <end position="1044"/>
    </location>
</feature>
<dbReference type="InterPro" id="IPR012332">
    <property type="entry name" value="Autotransporter_pectin_lyase_C"/>
</dbReference>
<gene>
    <name evidence="3" type="ORF">WJT86_11090</name>
</gene>
<dbReference type="NCBIfam" id="TIGR01414">
    <property type="entry name" value="autotrans_barl"/>
    <property type="match status" value="1"/>
</dbReference>
<dbReference type="PROSITE" id="PS51208">
    <property type="entry name" value="AUTOTRANSPORTER"/>
    <property type="match status" value="1"/>
</dbReference>